<dbReference type="InterPro" id="IPR005769">
    <property type="entry name" value="PhnE/PtxC"/>
</dbReference>
<keyword evidence="4 7" id="KW-0812">Transmembrane</keyword>
<feature type="transmembrane region" description="Helical" evidence="7">
    <location>
        <begin position="140"/>
        <end position="163"/>
    </location>
</feature>
<dbReference type="CDD" id="cd06261">
    <property type="entry name" value="TM_PBP2"/>
    <property type="match status" value="1"/>
</dbReference>
<dbReference type="GO" id="GO:0015416">
    <property type="term" value="F:ABC-type phosphonate transporter activity"/>
    <property type="evidence" value="ECO:0007669"/>
    <property type="project" value="InterPro"/>
</dbReference>
<feature type="transmembrane region" description="Helical" evidence="7">
    <location>
        <begin position="251"/>
        <end position="274"/>
    </location>
</feature>
<dbReference type="PANTHER" id="PTHR30043">
    <property type="entry name" value="PHOSPHONATES TRANSPORT SYSTEM PERMEASE PROTEIN"/>
    <property type="match status" value="1"/>
</dbReference>
<keyword evidence="6 7" id="KW-0472">Membrane</keyword>
<dbReference type="PROSITE" id="PS50928">
    <property type="entry name" value="ABC_TM1"/>
    <property type="match status" value="1"/>
</dbReference>
<feature type="transmembrane region" description="Helical" evidence="7">
    <location>
        <begin position="89"/>
        <end position="119"/>
    </location>
</feature>
<comment type="similarity">
    <text evidence="7">Belongs to the binding-protein-dependent transport system permease family.</text>
</comment>
<protein>
    <submittedName>
        <fullName evidence="10">Phosphonate ABC transporter, permease protein PhnE</fullName>
    </submittedName>
</protein>
<dbReference type="Pfam" id="PF00528">
    <property type="entry name" value="BPD_transp_1"/>
    <property type="match status" value="1"/>
</dbReference>
<dbReference type="NCBIfam" id="TIGR01097">
    <property type="entry name" value="PhnE"/>
    <property type="match status" value="1"/>
</dbReference>
<comment type="caution">
    <text evidence="10">The sequence shown here is derived from an EMBL/GenBank/DDBJ whole genome shotgun (WGS) entry which is preliminary data.</text>
</comment>
<feature type="transmembrane region" description="Helical" evidence="7">
    <location>
        <begin position="226"/>
        <end position="245"/>
    </location>
</feature>
<dbReference type="GO" id="GO:0005886">
    <property type="term" value="C:plasma membrane"/>
    <property type="evidence" value="ECO:0007669"/>
    <property type="project" value="UniProtKB-SubCell"/>
</dbReference>
<name>A0A7X9X6W5_9BURK</name>
<evidence type="ECO:0000256" key="3">
    <source>
        <dbReference type="ARBA" id="ARBA00022475"/>
    </source>
</evidence>
<feature type="transmembrane region" description="Helical" evidence="7">
    <location>
        <begin position="199"/>
        <end position="217"/>
    </location>
</feature>
<gene>
    <name evidence="10" type="primary">phnE</name>
    <name evidence="10" type="ORF">HHL14_17405</name>
</gene>
<evidence type="ECO:0000256" key="8">
    <source>
        <dbReference type="SAM" id="MobiDB-lite"/>
    </source>
</evidence>
<dbReference type="PANTHER" id="PTHR30043:SF1">
    <property type="entry name" value="ABC TRANSPORT SYSTEM PERMEASE PROTEIN P69"/>
    <property type="match status" value="1"/>
</dbReference>
<sequence length="279" mass="30043">MNTADLSASSASASNAGTAPATRPQDLAGKRSWRSLVGWVAVLAVLGGAWHGADMRPLDLLSDSANMGQFAKDFFPPDFTEWRTYVHEMYVTLAVAIWGTALSLVCAVPCGLMSAHNLAPQWIVQPMRRLMDACRAINEMVFAMLFIVAVGLGPFAGVLALWVHTTGVLAKLFAEAVEAIDPRPAEGVRATGATRLDEIVYAVLPQVLPLWISYALYRFESNVRSAMVVGMVGAGGIGVVLYEAIRSFNYAQTAAVMIMVIVVVTVIDLGSAWLRERVI</sequence>
<feature type="region of interest" description="Disordered" evidence="8">
    <location>
        <begin position="1"/>
        <end position="25"/>
    </location>
</feature>
<dbReference type="InterPro" id="IPR000515">
    <property type="entry name" value="MetI-like"/>
</dbReference>
<dbReference type="SUPFAM" id="SSF161098">
    <property type="entry name" value="MetI-like"/>
    <property type="match status" value="1"/>
</dbReference>
<evidence type="ECO:0000256" key="2">
    <source>
        <dbReference type="ARBA" id="ARBA00022448"/>
    </source>
</evidence>
<feature type="transmembrane region" description="Helical" evidence="7">
    <location>
        <begin position="36"/>
        <end position="53"/>
    </location>
</feature>
<evidence type="ECO:0000313" key="10">
    <source>
        <dbReference type="EMBL" id="NML32608.1"/>
    </source>
</evidence>
<feature type="domain" description="ABC transmembrane type-1" evidence="9">
    <location>
        <begin position="89"/>
        <end position="271"/>
    </location>
</feature>
<reference evidence="10 11" key="1">
    <citation type="submission" date="2020-04" db="EMBL/GenBank/DDBJ databases">
        <title>Paraburkholderia sp. G-4-1-8 isolated from soil.</title>
        <authorList>
            <person name="Dahal R.H."/>
        </authorList>
    </citation>
    <scope>NUCLEOTIDE SEQUENCE [LARGE SCALE GENOMIC DNA]</scope>
    <source>
        <strain evidence="10 11">G-4-1-8</strain>
    </source>
</reference>
<dbReference type="Gene3D" id="1.10.3720.10">
    <property type="entry name" value="MetI-like"/>
    <property type="match status" value="1"/>
</dbReference>
<evidence type="ECO:0000256" key="4">
    <source>
        <dbReference type="ARBA" id="ARBA00022692"/>
    </source>
</evidence>
<feature type="compositionally biased region" description="Low complexity" evidence="8">
    <location>
        <begin position="1"/>
        <end position="22"/>
    </location>
</feature>
<accession>A0A7X9X6W5</accession>
<comment type="subcellular location">
    <subcellularLocation>
        <location evidence="1 7">Cell membrane</location>
        <topology evidence="1 7">Multi-pass membrane protein</topology>
    </subcellularLocation>
</comment>
<evidence type="ECO:0000313" key="11">
    <source>
        <dbReference type="Proteomes" id="UP000583127"/>
    </source>
</evidence>
<keyword evidence="3" id="KW-1003">Cell membrane</keyword>
<evidence type="ECO:0000256" key="6">
    <source>
        <dbReference type="ARBA" id="ARBA00023136"/>
    </source>
</evidence>
<dbReference type="Proteomes" id="UP000583127">
    <property type="component" value="Unassembled WGS sequence"/>
</dbReference>
<evidence type="ECO:0000259" key="9">
    <source>
        <dbReference type="PROSITE" id="PS50928"/>
    </source>
</evidence>
<dbReference type="InterPro" id="IPR035906">
    <property type="entry name" value="MetI-like_sf"/>
</dbReference>
<keyword evidence="5 7" id="KW-1133">Transmembrane helix</keyword>
<evidence type="ECO:0000256" key="1">
    <source>
        <dbReference type="ARBA" id="ARBA00004651"/>
    </source>
</evidence>
<dbReference type="RefSeq" id="WP_169498865.1">
    <property type="nucleotide sequence ID" value="NZ_JABBFZ010000010.1"/>
</dbReference>
<evidence type="ECO:0000256" key="5">
    <source>
        <dbReference type="ARBA" id="ARBA00022989"/>
    </source>
</evidence>
<proteinExistence type="inferred from homology"/>
<organism evidence="10 11">
    <name type="scientific">Paraburkholderia antibiotica</name>
    <dbReference type="NCBI Taxonomy" id="2728839"/>
    <lineage>
        <taxon>Bacteria</taxon>
        <taxon>Pseudomonadati</taxon>
        <taxon>Pseudomonadota</taxon>
        <taxon>Betaproteobacteria</taxon>
        <taxon>Burkholderiales</taxon>
        <taxon>Burkholderiaceae</taxon>
        <taxon>Paraburkholderia</taxon>
    </lineage>
</organism>
<dbReference type="AlphaFoldDB" id="A0A7X9X6W5"/>
<evidence type="ECO:0000256" key="7">
    <source>
        <dbReference type="RuleBase" id="RU363032"/>
    </source>
</evidence>
<keyword evidence="2 7" id="KW-0813">Transport</keyword>
<dbReference type="EMBL" id="JABBFZ010000010">
    <property type="protein sequence ID" value="NML32608.1"/>
    <property type="molecule type" value="Genomic_DNA"/>
</dbReference>
<keyword evidence="11" id="KW-1185">Reference proteome</keyword>